<name>A0ABM8NLU3_9BURK</name>
<keyword evidence="2" id="KW-1185">Reference proteome</keyword>
<dbReference type="Proteomes" id="UP000598032">
    <property type="component" value="Unassembled WGS sequence"/>
</dbReference>
<organism evidence="1 2">
    <name type="scientific">Paraburkholderia metrosideri</name>
    <dbReference type="NCBI Taxonomy" id="580937"/>
    <lineage>
        <taxon>Bacteria</taxon>
        <taxon>Pseudomonadati</taxon>
        <taxon>Pseudomonadota</taxon>
        <taxon>Betaproteobacteria</taxon>
        <taxon>Burkholderiales</taxon>
        <taxon>Burkholderiaceae</taxon>
        <taxon>Paraburkholderia</taxon>
    </lineage>
</organism>
<evidence type="ECO:0008006" key="3">
    <source>
        <dbReference type="Google" id="ProtNLM"/>
    </source>
</evidence>
<dbReference type="EMBL" id="CAJHCP010000005">
    <property type="protein sequence ID" value="CAD6532361.1"/>
    <property type="molecule type" value="Genomic_DNA"/>
</dbReference>
<dbReference type="RefSeq" id="WP_201642698.1">
    <property type="nucleotide sequence ID" value="NZ_CAJHCP010000005.1"/>
</dbReference>
<sequence>MSDKTPPQARSPEAIDKDFADLMASKMPSDAARDKFERLWDEANAIAAQTVHTVEGQRYISLLKRMHQTFEGRYPVEGAINGHGKRRS</sequence>
<proteinExistence type="predicted"/>
<evidence type="ECO:0000313" key="2">
    <source>
        <dbReference type="Proteomes" id="UP000598032"/>
    </source>
</evidence>
<reference evidence="1 2" key="1">
    <citation type="submission" date="2020-10" db="EMBL/GenBank/DDBJ databases">
        <authorList>
            <person name="Peeters C."/>
        </authorList>
    </citation>
    <scope>NUCLEOTIDE SEQUENCE [LARGE SCALE GENOMIC DNA]</scope>
    <source>
        <strain evidence="1 2">LMG 28140</strain>
    </source>
</reference>
<protein>
    <recommendedName>
        <fullName evidence="3">DUF3562 domain-containing protein</fullName>
    </recommendedName>
</protein>
<evidence type="ECO:0000313" key="1">
    <source>
        <dbReference type="EMBL" id="CAD6532361.1"/>
    </source>
</evidence>
<comment type="caution">
    <text evidence="1">The sequence shown here is derived from an EMBL/GenBank/DDBJ whole genome shotgun (WGS) entry which is preliminary data.</text>
</comment>
<gene>
    <name evidence="1" type="ORF">LMG28140_02619</name>
</gene>
<accession>A0ABM8NLU3</accession>